<keyword evidence="2" id="KW-1185">Reference proteome</keyword>
<comment type="caution">
    <text evidence="1">The sequence shown here is derived from an EMBL/GenBank/DDBJ whole genome shotgun (WGS) entry which is preliminary data.</text>
</comment>
<dbReference type="AlphaFoldDB" id="A0A9P7UM05"/>
<organism evidence="1 2">
    <name type="scientific">Colletotrichum scovillei</name>
    <dbReference type="NCBI Taxonomy" id="1209932"/>
    <lineage>
        <taxon>Eukaryota</taxon>
        <taxon>Fungi</taxon>
        <taxon>Dikarya</taxon>
        <taxon>Ascomycota</taxon>
        <taxon>Pezizomycotina</taxon>
        <taxon>Sordariomycetes</taxon>
        <taxon>Hypocreomycetidae</taxon>
        <taxon>Glomerellales</taxon>
        <taxon>Glomerellaceae</taxon>
        <taxon>Colletotrichum</taxon>
        <taxon>Colletotrichum acutatum species complex</taxon>
    </lineage>
</organism>
<reference evidence="1" key="1">
    <citation type="submission" date="2021-05" db="EMBL/GenBank/DDBJ databases">
        <title>Comparative genomics of three Colletotrichum scovillei strains and genetic complementation revealed genes involved fungal growth and virulence on chili pepper.</title>
        <authorList>
            <person name="Hsieh D.-K."/>
            <person name="Chuang S.-C."/>
            <person name="Chen C.-Y."/>
            <person name="Chao Y.-T."/>
            <person name="Lu M.-Y.J."/>
            <person name="Lee M.-H."/>
            <person name="Shih M.-C."/>
        </authorList>
    </citation>
    <scope>NUCLEOTIDE SEQUENCE</scope>
    <source>
        <strain evidence="1">Coll-153</strain>
    </source>
</reference>
<gene>
    <name evidence="1" type="ORF">JMJ77_005143</name>
</gene>
<dbReference type="Proteomes" id="UP000699042">
    <property type="component" value="Unassembled WGS sequence"/>
</dbReference>
<accession>A0A9P7UM05</accession>
<name>A0A9P7UM05_9PEZI</name>
<dbReference type="EMBL" id="JAESDN010000001">
    <property type="protein sequence ID" value="KAG7057761.1"/>
    <property type="molecule type" value="Genomic_DNA"/>
</dbReference>
<proteinExistence type="predicted"/>
<protein>
    <submittedName>
        <fullName evidence="1">Uncharacterized protein</fullName>
    </submittedName>
</protein>
<evidence type="ECO:0000313" key="1">
    <source>
        <dbReference type="EMBL" id="KAG7057761.1"/>
    </source>
</evidence>
<evidence type="ECO:0000313" key="2">
    <source>
        <dbReference type="Proteomes" id="UP000699042"/>
    </source>
</evidence>
<sequence length="59" mass="6203">MICKPWLPEVICLASSITIPRALASTGLLGVLYGGASPLVNGHPTLETCYTKAALQPKH</sequence>